<proteinExistence type="predicted"/>
<feature type="chain" id="PRO_5032694350" evidence="1">
    <location>
        <begin position="24"/>
        <end position="234"/>
    </location>
</feature>
<organism evidence="2 3">
    <name type="scientific">Massilia litorea</name>
    <dbReference type="NCBI Taxonomy" id="2769491"/>
    <lineage>
        <taxon>Bacteria</taxon>
        <taxon>Pseudomonadati</taxon>
        <taxon>Pseudomonadota</taxon>
        <taxon>Betaproteobacteria</taxon>
        <taxon>Burkholderiales</taxon>
        <taxon>Oxalobacteraceae</taxon>
        <taxon>Telluria group</taxon>
        <taxon>Massilia</taxon>
    </lineage>
</organism>
<keyword evidence="3" id="KW-1185">Reference proteome</keyword>
<sequence length="234" mass="26685">MRRSYQRIAILAGLIATAICWHARPPEPTVLAFRLGQTFEQVVRDSSYPALKRSNRPRDDWDGNKFGAIWVTEPSVIVRFTDPKHGFTLPPTKFAALSFSENQAITLATSPMLDPLPFDEAVAILENLQNQFKAGGWEPWARNDSTWFDLTPEGKKRLYARMFRPGYMESTDLRVPNLYGMIFRLKCTEGCWTREPPYLFLIDIGLGDDVYGWKPGQPLRWTLPEKALTGSSVQ</sequence>
<dbReference type="KEGG" id="mlir:LPB04_09715"/>
<keyword evidence="1" id="KW-0732">Signal</keyword>
<gene>
    <name evidence="2" type="ORF">LPB04_09715</name>
</gene>
<evidence type="ECO:0000256" key="1">
    <source>
        <dbReference type="SAM" id="SignalP"/>
    </source>
</evidence>
<dbReference type="Proteomes" id="UP000593875">
    <property type="component" value="Chromosome"/>
</dbReference>
<evidence type="ECO:0000313" key="2">
    <source>
        <dbReference type="EMBL" id="QOL51499.1"/>
    </source>
</evidence>
<feature type="signal peptide" evidence="1">
    <location>
        <begin position="1"/>
        <end position="23"/>
    </location>
</feature>
<dbReference type="RefSeq" id="WP_193688473.1">
    <property type="nucleotide sequence ID" value="NZ_CP062941.1"/>
</dbReference>
<dbReference type="EMBL" id="CP062941">
    <property type="protein sequence ID" value="QOL51499.1"/>
    <property type="molecule type" value="Genomic_DNA"/>
</dbReference>
<accession>A0A7L9UAN7</accession>
<reference evidence="2 3" key="1">
    <citation type="submission" date="2020-10" db="EMBL/GenBank/DDBJ databases">
        <title>Genome sequencing of Massilia sp. LPB0304.</title>
        <authorList>
            <person name="Kim J."/>
        </authorList>
    </citation>
    <scope>NUCLEOTIDE SEQUENCE [LARGE SCALE GENOMIC DNA]</scope>
    <source>
        <strain evidence="2 3">LPB0304</strain>
    </source>
</reference>
<evidence type="ECO:0000313" key="3">
    <source>
        <dbReference type="Proteomes" id="UP000593875"/>
    </source>
</evidence>
<protein>
    <submittedName>
        <fullName evidence="2">Uncharacterized protein</fullName>
    </submittedName>
</protein>
<dbReference type="AlphaFoldDB" id="A0A7L9UAN7"/>
<name>A0A7L9UAN7_9BURK</name>